<dbReference type="InterPro" id="IPR005510">
    <property type="entry name" value="Csm4"/>
</dbReference>
<dbReference type="KEGG" id="hhk:HH1059_20530"/>
<keyword evidence="7" id="KW-1185">Reference proteome</keyword>
<dbReference type="OrthoDB" id="7059961at2"/>
<dbReference type="AlphaFoldDB" id="A0A0X8XB35"/>
<sequence length="331" mass="36687">MRCYRLHFRAPLHIDDRGTGYYEASDPFVRSDTVSAALLTTWGQLDPENATARAAKPPFRVSSAMPWLEGTPLLPRPVPHRAAPAPQGDPALAKVTKGVQWLSPRLWHRIWHEGWQQALHPDTVCTPQKEIALARDEASEPSPAWAQERRPRLNVDRITDGPVEGQLFEFGRIHFLPSAGLYLLAEHADETARQGFEAALSLLGDTGLGADRNAGNGQFTWEPAADFQERLGVRQTEPGESGVLVSLANPGLSERQWAGDERSAYDITTRGGWIANYGIRRARVRMLTEGSFLSVTIQGRVLDVTPRALASELPHPIYRDGRALMLRPEEG</sequence>
<evidence type="ECO:0000256" key="2">
    <source>
        <dbReference type="ARBA" id="ARBA00016109"/>
    </source>
</evidence>
<comment type="similarity">
    <text evidence="1">Belongs to the CRISPR-associated Csm4 family.</text>
</comment>
<evidence type="ECO:0000313" key="7">
    <source>
        <dbReference type="Proteomes" id="UP000218890"/>
    </source>
</evidence>
<dbReference type="Pfam" id="PF17953">
    <property type="entry name" value="Csm4_C"/>
    <property type="match status" value="1"/>
</dbReference>
<dbReference type="Proteomes" id="UP000218890">
    <property type="component" value="Chromosome"/>
</dbReference>
<gene>
    <name evidence="6" type="ORF">HH1059_20530</name>
</gene>
<dbReference type="NCBIfam" id="TIGR01903">
    <property type="entry name" value="cas5_csm4"/>
    <property type="match status" value="1"/>
</dbReference>
<evidence type="ECO:0000256" key="4">
    <source>
        <dbReference type="ARBA" id="ARBA00023118"/>
    </source>
</evidence>
<dbReference type="GO" id="GO:0051607">
    <property type="term" value="P:defense response to virus"/>
    <property type="evidence" value="ECO:0007669"/>
    <property type="project" value="UniProtKB-KW"/>
</dbReference>
<evidence type="ECO:0000259" key="5">
    <source>
        <dbReference type="Pfam" id="PF17953"/>
    </source>
</evidence>
<keyword evidence="4" id="KW-0051">Antiviral defense</keyword>
<evidence type="ECO:0000313" key="6">
    <source>
        <dbReference type="EMBL" id="BAU58761.1"/>
    </source>
</evidence>
<name>A0A0X8XB35_HALHR</name>
<dbReference type="RefSeq" id="WP_096410063.1">
    <property type="nucleotide sequence ID" value="NZ_AP017372.2"/>
</dbReference>
<protein>
    <recommendedName>
        <fullName evidence="2">CRISPR system Cms protein Csm4</fullName>
    </recommendedName>
</protein>
<organism evidence="6 7">
    <name type="scientific">Halorhodospira halochloris</name>
    <name type="common">Ectothiorhodospira halochloris</name>
    <dbReference type="NCBI Taxonomy" id="1052"/>
    <lineage>
        <taxon>Bacteria</taxon>
        <taxon>Pseudomonadati</taxon>
        <taxon>Pseudomonadota</taxon>
        <taxon>Gammaproteobacteria</taxon>
        <taxon>Chromatiales</taxon>
        <taxon>Ectothiorhodospiraceae</taxon>
        <taxon>Halorhodospira</taxon>
    </lineage>
</organism>
<evidence type="ECO:0000256" key="1">
    <source>
        <dbReference type="ARBA" id="ARBA00005772"/>
    </source>
</evidence>
<feature type="domain" description="Csm4 C-terminal" evidence="5">
    <location>
        <begin position="241"/>
        <end position="326"/>
    </location>
</feature>
<proteinExistence type="inferred from homology"/>
<accession>A0A0X8XB35</accession>
<dbReference type="InterPro" id="IPR040932">
    <property type="entry name" value="Csm4_C"/>
</dbReference>
<dbReference type="EMBL" id="AP017372">
    <property type="protein sequence ID" value="BAU58761.1"/>
    <property type="molecule type" value="Genomic_DNA"/>
</dbReference>
<dbReference type="GO" id="GO:0003723">
    <property type="term" value="F:RNA binding"/>
    <property type="evidence" value="ECO:0007669"/>
    <property type="project" value="UniProtKB-KW"/>
</dbReference>
<evidence type="ECO:0000256" key="3">
    <source>
        <dbReference type="ARBA" id="ARBA00022884"/>
    </source>
</evidence>
<reference evidence="6" key="1">
    <citation type="submission" date="2016-02" db="EMBL/GenBank/DDBJ databases">
        <title>Halorhodospira halochloris DSM-1059 complete genome, version 2.</title>
        <authorList>
            <person name="Tsukatani Y."/>
        </authorList>
    </citation>
    <scope>NUCLEOTIDE SEQUENCE</scope>
    <source>
        <strain evidence="6">DSM 1059</strain>
    </source>
</reference>
<keyword evidence="3" id="KW-0694">RNA-binding</keyword>